<name>A0ABT9C7H9_9BACL</name>
<keyword evidence="2" id="KW-1185">Reference proteome</keyword>
<reference evidence="1 2" key="1">
    <citation type="submission" date="2023-07" db="EMBL/GenBank/DDBJ databases">
        <title>Paenibacillus sp. JX-17 nov. isolated from soil.</title>
        <authorList>
            <person name="Wan Y."/>
            <person name="Liu B."/>
        </authorList>
    </citation>
    <scope>NUCLEOTIDE SEQUENCE [LARGE SCALE GENOMIC DNA]</scope>
    <source>
        <strain evidence="1 2">JX-17</strain>
    </source>
</reference>
<accession>A0ABT9C7H9</accession>
<dbReference type="Proteomes" id="UP001240171">
    <property type="component" value="Unassembled WGS sequence"/>
</dbReference>
<gene>
    <name evidence="1" type="ORF">Q5741_02020</name>
</gene>
<evidence type="ECO:0000313" key="1">
    <source>
        <dbReference type="EMBL" id="MDO7905190.1"/>
    </source>
</evidence>
<proteinExistence type="predicted"/>
<sequence length="140" mass="16013">MSILQERFAAIMAGVRQTLEETASMTHPLVVLFRTALEDEQAALVRLLSRLKEERTPPLSEIKNDISIIYLNDEVVESTFRAWLRAVQWMDHADSCEAIQLENRFPEIKQLLRKAAEELKQLYGASAIKFVVPALYQPQA</sequence>
<protein>
    <submittedName>
        <fullName evidence="1">Uncharacterized protein</fullName>
    </submittedName>
</protein>
<dbReference type="EMBL" id="JAUQTB010000001">
    <property type="protein sequence ID" value="MDO7905190.1"/>
    <property type="molecule type" value="Genomic_DNA"/>
</dbReference>
<dbReference type="RefSeq" id="WP_305022368.1">
    <property type="nucleotide sequence ID" value="NZ_JAUQTB010000001.1"/>
</dbReference>
<organism evidence="1 2">
    <name type="scientific">Paenibacillus lacisoli</name>
    <dbReference type="NCBI Taxonomy" id="3064525"/>
    <lineage>
        <taxon>Bacteria</taxon>
        <taxon>Bacillati</taxon>
        <taxon>Bacillota</taxon>
        <taxon>Bacilli</taxon>
        <taxon>Bacillales</taxon>
        <taxon>Paenibacillaceae</taxon>
        <taxon>Paenibacillus</taxon>
    </lineage>
</organism>
<evidence type="ECO:0000313" key="2">
    <source>
        <dbReference type="Proteomes" id="UP001240171"/>
    </source>
</evidence>
<comment type="caution">
    <text evidence="1">The sequence shown here is derived from an EMBL/GenBank/DDBJ whole genome shotgun (WGS) entry which is preliminary data.</text>
</comment>